<dbReference type="Pfam" id="PF13946">
    <property type="entry name" value="DUF4214"/>
    <property type="match status" value="2"/>
</dbReference>
<organism evidence="2 3">
    <name type="scientific">Pseudomonas fluorescens</name>
    <dbReference type="NCBI Taxonomy" id="294"/>
    <lineage>
        <taxon>Bacteria</taxon>
        <taxon>Pseudomonadati</taxon>
        <taxon>Pseudomonadota</taxon>
        <taxon>Gammaproteobacteria</taxon>
        <taxon>Pseudomonadales</taxon>
        <taxon>Pseudomonadaceae</taxon>
        <taxon>Pseudomonas</taxon>
    </lineage>
</organism>
<protein>
    <recommendedName>
        <fullName evidence="1">DUF4214 domain-containing protein</fullName>
    </recommendedName>
</protein>
<sequence length="707" mass="72292">MSNQSNLAELYTALFNRAPDASGLAYWEGELASGKSSLLDIARNWVNSQSETASKYPDTLSDGDFINAIYNNVLARAADAGGLAYWGAELQDGTLTRDEFLLAILNGAKGNTSAQGLLDAALVQNKAQAGLAFAETGLNDTALAAKVLAPVTADSNTLNSTMSLLKLVPKNASGQTQELLDQFSSTLDKVAELSKSATPETAQKLAAYLATIANTFGTNSSLSSLFNSISDISTKALADASALNNPESLGGTAVVVATPGTGGPAATFTVSQGLDGALEFAGTATGSIKLSVDGLDVVAERGGVKATLLAGTSVTDVKLPTGAELILAAGTNVTQSAANASNHVISGDGFVNITGSAGVQTLNVFSGIVENNFLFSLPKGNIIEAGAGADVINLGVAHQVTDVIKIGLPDSGLYADVRKEQSDADMAGAVLPDLSKSALDQMADLQASKGQLVELIEHRSVLQANYDGAPNKALALQAAFIAFSNANNAWNADKADNDLALAQFAAYEALAALHPSFKTTAQSGYETTQQISDHGSEIAALAINAQMTIVNDSLIALNADIAAHGTTTELNSNVIKVDALLSLAAAQSSLVAGGASDSTAAAFDVITGFQLGTDRLEFSSFVGTKGTGTFGDFTVTNGIATANTGALTVEHILASLGTSQQVVAFVNGNDTFVVKGDGIAGVNDTDAVVKLVGVKANQIWDVIWDLA</sequence>
<name>A0A5E7SNP0_PSEFL</name>
<reference evidence="2 3" key="1">
    <citation type="submission" date="2019-09" db="EMBL/GenBank/DDBJ databases">
        <authorList>
            <person name="Chandra G."/>
            <person name="Truman W A."/>
        </authorList>
    </citation>
    <scope>NUCLEOTIDE SEQUENCE [LARGE SCALE GENOMIC DNA]</scope>
    <source>
        <strain evidence="2">PS918</strain>
    </source>
</reference>
<dbReference type="AlphaFoldDB" id="A0A5E7SNP0"/>
<dbReference type="Proteomes" id="UP000326611">
    <property type="component" value="Unassembled WGS sequence"/>
</dbReference>
<evidence type="ECO:0000313" key="3">
    <source>
        <dbReference type="Proteomes" id="UP000326611"/>
    </source>
</evidence>
<dbReference type="EMBL" id="CABVIY010000004">
    <property type="protein sequence ID" value="VVP88076.1"/>
    <property type="molecule type" value="Genomic_DNA"/>
</dbReference>
<evidence type="ECO:0000259" key="1">
    <source>
        <dbReference type="Pfam" id="PF13946"/>
    </source>
</evidence>
<dbReference type="InterPro" id="IPR038255">
    <property type="entry name" value="PBS_linker_sf"/>
</dbReference>
<feature type="domain" description="DUF4214" evidence="1">
    <location>
        <begin position="50"/>
        <end position="106"/>
    </location>
</feature>
<evidence type="ECO:0000313" key="2">
    <source>
        <dbReference type="EMBL" id="VVP88076.1"/>
    </source>
</evidence>
<dbReference type="InterPro" id="IPR025282">
    <property type="entry name" value="DUF4214"/>
</dbReference>
<feature type="domain" description="DUF4214" evidence="1">
    <location>
        <begin position="6"/>
        <end position="48"/>
    </location>
</feature>
<dbReference type="Gene3D" id="1.10.3130.20">
    <property type="entry name" value="Phycobilisome linker domain"/>
    <property type="match status" value="1"/>
</dbReference>
<accession>A0A5E7SNP0</accession>
<proteinExistence type="predicted"/>
<gene>
    <name evidence="2" type="ORF">PS918_02949</name>
</gene>